<dbReference type="AlphaFoldDB" id="A0AAV3AST5"/>
<name>A0AAV3AST5_PYXAD</name>
<dbReference type="Pfam" id="PF10574">
    <property type="entry name" value="UPF0552"/>
    <property type="match status" value="1"/>
</dbReference>
<organism evidence="4 5">
    <name type="scientific">Pyxicephalus adspersus</name>
    <name type="common">African bullfrog</name>
    <dbReference type="NCBI Taxonomy" id="30357"/>
    <lineage>
        <taxon>Eukaryota</taxon>
        <taxon>Metazoa</taxon>
        <taxon>Chordata</taxon>
        <taxon>Craniata</taxon>
        <taxon>Vertebrata</taxon>
        <taxon>Euteleostomi</taxon>
        <taxon>Amphibia</taxon>
        <taxon>Batrachia</taxon>
        <taxon>Anura</taxon>
        <taxon>Neobatrachia</taxon>
        <taxon>Ranoidea</taxon>
        <taxon>Pyxicephalidae</taxon>
        <taxon>Pyxicephalinae</taxon>
        <taxon>Pyxicephalus</taxon>
    </lineage>
</organism>
<protein>
    <recommendedName>
        <fullName evidence="2">Arpin</fullName>
    </recommendedName>
</protein>
<reference evidence="4" key="1">
    <citation type="thesis" date="2020" institute="ProQuest LLC" country="789 East Eisenhower Parkway, Ann Arbor, MI, USA">
        <title>Comparative Genomics and Chromosome Evolution.</title>
        <authorList>
            <person name="Mudd A.B."/>
        </authorList>
    </citation>
    <scope>NUCLEOTIDE SEQUENCE</scope>
    <source>
        <strain evidence="4">1538</strain>
        <tissue evidence="4">Blood</tissue>
    </source>
</reference>
<dbReference type="EMBL" id="DYDO01000002">
    <property type="protein sequence ID" value="DBA32006.1"/>
    <property type="molecule type" value="Genomic_DNA"/>
</dbReference>
<evidence type="ECO:0000313" key="5">
    <source>
        <dbReference type="Proteomes" id="UP001181693"/>
    </source>
</evidence>
<comment type="caution">
    <text evidence="4">The sequence shown here is derived from an EMBL/GenBank/DDBJ whole genome shotgun (WGS) entry which is preliminary data.</text>
</comment>
<comment type="similarity">
    <text evidence="1">Belongs to the Arpin family.</text>
</comment>
<dbReference type="PANTHER" id="PTHR31199:SF1">
    <property type="entry name" value="ARPIN"/>
    <property type="match status" value="1"/>
</dbReference>
<keyword evidence="5" id="KW-1185">Reference proteome</keyword>
<gene>
    <name evidence="4" type="ORF">GDO54_007758</name>
</gene>
<dbReference type="GO" id="GO:0051126">
    <property type="term" value="P:negative regulation of actin nucleation"/>
    <property type="evidence" value="ECO:0007669"/>
    <property type="project" value="InterPro"/>
</dbReference>
<dbReference type="PANTHER" id="PTHR31199">
    <property type="entry name" value="ARPIN"/>
    <property type="match status" value="1"/>
</dbReference>
<dbReference type="Proteomes" id="UP001181693">
    <property type="component" value="Unassembled WGS sequence"/>
</dbReference>
<evidence type="ECO:0000256" key="2">
    <source>
        <dbReference type="ARBA" id="ARBA00019314"/>
    </source>
</evidence>
<accession>A0AAV3AST5</accession>
<sequence>MSRIYHDKALQNKPVHDERVSGAWDPAVFQRGQGVLLEGTLVDFSRHVITDSKGKKERWYIVYLKPGRIHRRKYDSKGNEIEPNFSDTKKVNTGYLMSSYKVEAKGETDKLSVEELKSLINKEELTRISEKFLPKDSVAFWLPEAEMEKTELEIGEQLRVKTIGDGPFLFSIAKLDSGTVTKCNFAGDSQTGASWTDNIMANKSCSSAPALEPRGQGDGAEDDEWDN</sequence>
<feature type="region of interest" description="Disordered" evidence="3">
    <location>
        <begin position="206"/>
        <end position="227"/>
    </location>
</feature>
<evidence type="ECO:0000256" key="1">
    <source>
        <dbReference type="ARBA" id="ARBA00008453"/>
    </source>
</evidence>
<proteinExistence type="inferred from homology"/>
<evidence type="ECO:0000256" key="3">
    <source>
        <dbReference type="SAM" id="MobiDB-lite"/>
    </source>
</evidence>
<evidence type="ECO:0000313" key="4">
    <source>
        <dbReference type="EMBL" id="DBA32006.1"/>
    </source>
</evidence>
<dbReference type="InterPro" id="IPR018889">
    <property type="entry name" value="Arpin"/>
</dbReference>